<dbReference type="EMBL" id="LDEV01002883">
    <property type="protein sequence ID" value="KLJ07194.1"/>
    <property type="molecule type" value="Genomic_DNA"/>
</dbReference>
<protein>
    <submittedName>
        <fullName evidence="1">Uncharacterized protein</fullName>
    </submittedName>
</protein>
<proteinExistence type="predicted"/>
<evidence type="ECO:0000313" key="1">
    <source>
        <dbReference type="EMBL" id="KLJ07194.1"/>
    </source>
</evidence>
<evidence type="ECO:0000313" key="2">
    <source>
        <dbReference type="Proteomes" id="UP000053573"/>
    </source>
</evidence>
<sequence>MGSQLWLCNRGVKVSTLPNRFEVPAANHSRHHTHCHLYKVFKFRYAGMAGMAAPFGYLCVHICAGKTLF</sequence>
<gene>
    <name evidence="1" type="ORF">EMPG_17313</name>
</gene>
<dbReference type="AlphaFoldDB" id="A0A0H1B6W4"/>
<name>A0A0H1B6W4_9EURO</name>
<reference evidence="2" key="1">
    <citation type="journal article" date="2015" name="PLoS Genet.">
        <title>The dynamic genome and transcriptome of the human fungal pathogen Blastomyces and close relative Emmonsia.</title>
        <authorList>
            <person name="Munoz J.F."/>
            <person name="Gauthier G.M."/>
            <person name="Desjardins C.A."/>
            <person name="Gallo J.E."/>
            <person name="Holder J."/>
            <person name="Sullivan T.D."/>
            <person name="Marty A.J."/>
            <person name="Carmen J.C."/>
            <person name="Chen Z."/>
            <person name="Ding L."/>
            <person name="Gujja S."/>
            <person name="Magrini V."/>
            <person name="Misas E."/>
            <person name="Mitreva M."/>
            <person name="Priest M."/>
            <person name="Saif S."/>
            <person name="Whiston E.A."/>
            <person name="Young S."/>
            <person name="Zeng Q."/>
            <person name="Goldman W.E."/>
            <person name="Mardis E.R."/>
            <person name="Taylor J.W."/>
            <person name="McEwen J.G."/>
            <person name="Clay O.K."/>
            <person name="Klein B.S."/>
            <person name="Cuomo C.A."/>
        </authorList>
    </citation>
    <scope>NUCLEOTIDE SEQUENCE [LARGE SCALE GENOMIC DNA]</scope>
    <source>
        <strain evidence="2">UAMH 139</strain>
    </source>
</reference>
<comment type="caution">
    <text evidence="1">The sequence shown here is derived from an EMBL/GenBank/DDBJ whole genome shotgun (WGS) entry which is preliminary data.</text>
</comment>
<organism evidence="1 2">
    <name type="scientific">Blastomyces silverae</name>
    <dbReference type="NCBI Taxonomy" id="2060906"/>
    <lineage>
        <taxon>Eukaryota</taxon>
        <taxon>Fungi</taxon>
        <taxon>Dikarya</taxon>
        <taxon>Ascomycota</taxon>
        <taxon>Pezizomycotina</taxon>
        <taxon>Eurotiomycetes</taxon>
        <taxon>Eurotiomycetidae</taxon>
        <taxon>Onygenales</taxon>
        <taxon>Ajellomycetaceae</taxon>
        <taxon>Blastomyces</taxon>
    </lineage>
</organism>
<keyword evidence="2" id="KW-1185">Reference proteome</keyword>
<dbReference type="Proteomes" id="UP000053573">
    <property type="component" value="Unassembled WGS sequence"/>
</dbReference>
<accession>A0A0H1B6W4</accession>